<gene>
    <name evidence="2" type="ORF">GCM10017577_40690</name>
</gene>
<dbReference type="Gene3D" id="3.10.490.10">
    <property type="entry name" value="Gamma-glutamyl cyclotransferase-like"/>
    <property type="match status" value="1"/>
</dbReference>
<proteinExistence type="predicted"/>
<dbReference type="Pfam" id="PF21986">
    <property type="entry name" value="AH_C"/>
    <property type="match status" value="1"/>
</dbReference>
<feature type="domain" description="Allophanate hydrolase C-terminal" evidence="1">
    <location>
        <begin position="10"/>
        <end position="132"/>
    </location>
</feature>
<reference evidence="2" key="1">
    <citation type="journal article" date="2014" name="Int. J. Syst. Evol. Microbiol.">
        <title>Complete genome sequence of Corynebacterium casei LMG S-19264T (=DSM 44701T), isolated from a smear-ripened cheese.</title>
        <authorList>
            <consortium name="US DOE Joint Genome Institute (JGI-PGF)"/>
            <person name="Walter F."/>
            <person name="Albersmeier A."/>
            <person name="Kalinowski J."/>
            <person name="Ruckert C."/>
        </authorList>
    </citation>
    <scope>NUCLEOTIDE SEQUENCE</scope>
    <source>
        <strain evidence="2">VKM Ac-1069</strain>
    </source>
</reference>
<dbReference type="Proteomes" id="UP001143463">
    <property type="component" value="Unassembled WGS sequence"/>
</dbReference>
<dbReference type="AlphaFoldDB" id="A0A9W6NXW9"/>
<sequence>MSVAPVSTVLLAVVAAHRRGQPLHPELLALGARFAGLGRTAPVYRLLALPGEEVLRGGLVRVADGGAEVEVELFRLPVPAVGRLAVALPAPLAVGTLVLADGRSMVGIVCEGWAAGTARDVTAHGSWPAYLAAR</sequence>
<dbReference type="InterPro" id="IPR053844">
    <property type="entry name" value="AH_C"/>
</dbReference>
<keyword evidence="3" id="KW-1185">Reference proteome</keyword>
<name>A0A9W6NXW9_9PSEU</name>
<comment type="caution">
    <text evidence="2">The sequence shown here is derived from an EMBL/GenBank/DDBJ whole genome shotgun (WGS) entry which is preliminary data.</text>
</comment>
<evidence type="ECO:0000259" key="1">
    <source>
        <dbReference type="Pfam" id="PF21986"/>
    </source>
</evidence>
<protein>
    <recommendedName>
        <fullName evidence="1">Allophanate hydrolase C-terminal domain-containing protein</fullName>
    </recommendedName>
</protein>
<organism evidence="2 3">
    <name type="scientific">Pseudonocardia halophobica</name>
    <dbReference type="NCBI Taxonomy" id="29401"/>
    <lineage>
        <taxon>Bacteria</taxon>
        <taxon>Bacillati</taxon>
        <taxon>Actinomycetota</taxon>
        <taxon>Actinomycetes</taxon>
        <taxon>Pseudonocardiales</taxon>
        <taxon>Pseudonocardiaceae</taxon>
        <taxon>Pseudonocardia</taxon>
    </lineage>
</organism>
<evidence type="ECO:0000313" key="2">
    <source>
        <dbReference type="EMBL" id="GLL12927.1"/>
    </source>
</evidence>
<accession>A0A9W6NXW9</accession>
<evidence type="ECO:0000313" key="3">
    <source>
        <dbReference type="Proteomes" id="UP001143463"/>
    </source>
</evidence>
<reference evidence="2" key="2">
    <citation type="submission" date="2023-01" db="EMBL/GenBank/DDBJ databases">
        <authorList>
            <person name="Sun Q."/>
            <person name="Evtushenko L."/>
        </authorList>
    </citation>
    <scope>NUCLEOTIDE SEQUENCE</scope>
    <source>
        <strain evidence="2">VKM Ac-1069</strain>
    </source>
</reference>
<dbReference type="EMBL" id="BSFQ01000017">
    <property type="protein sequence ID" value="GLL12927.1"/>
    <property type="molecule type" value="Genomic_DNA"/>
</dbReference>